<evidence type="ECO:0000313" key="4">
    <source>
        <dbReference type="EMBL" id="CAG2228038.1"/>
    </source>
</evidence>
<reference evidence="4" key="1">
    <citation type="submission" date="2021-03" db="EMBL/GenBank/DDBJ databases">
        <authorList>
            <person name="Bekaert M."/>
        </authorList>
    </citation>
    <scope>NUCLEOTIDE SEQUENCE</scope>
</reference>
<keyword evidence="2" id="KW-0175">Coiled coil</keyword>
<dbReference type="PANTHER" id="PTHR25462:SF296">
    <property type="entry name" value="MEIOTIC P26, ISOFORM F"/>
    <property type="match status" value="1"/>
</dbReference>
<gene>
    <name evidence="4" type="ORF">MEDL_41008</name>
</gene>
<dbReference type="EMBL" id="CAJPWZ010001986">
    <property type="protein sequence ID" value="CAG2228038.1"/>
    <property type="molecule type" value="Genomic_DNA"/>
</dbReference>
<name>A0A8S3TB40_MYTED</name>
<accession>A0A8S3TB40</accession>
<keyword evidence="1" id="KW-0479">Metal-binding</keyword>
<feature type="domain" description="B box-type" evidence="3">
    <location>
        <begin position="4"/>
        <end position="54"/>
    </location>
</feature>
<proteinExistence type="predicted"/>
<dbReference type="Gene3D" id="2.120.10.30">
    <property type="entry name" value="TolB, C-terminal domain"/>
    <property type="match status" value="1"/>
</dbReference>
<keyword evidence="5" id="KW-1185">Reference proteome</keyword>
<dbReference type="InterPro" id="IPR000315">
    <property type="entry name" value="Znf_B-box"/>
</dbReference>
<protein>
    <recommendedName>
        <fullName evidence="3">B box-type domain-containing protein</fullName>
    </recommendedName>
</protein>
<dbReference type="InterPro" id="IPR047153">
    <property type="entry name" value="TRIM45/56/19-like"/>
</dbReference>
<dbReference type="OrthoDB" id="6105938at2759"/>
<dbReference type="PANTHER" id="PTHR25462">
    <property type="entry name" value="BONUS, ISOFORM C-RELATED"/>
    <property type="match status" value="1"/>
</dbReference>
<dbReference type="CDD" id="cd19757">
    <property type="entry name" value="Bbox1"/>
    <property type="match status" value="1"/>
</dbReference>
<keyword evidence="1" id="KW-0863">Zinc-finger</keyword>
<organism evidence="4 5">
    <name type="scientific">Mytilus edulis</name>
    <name type="common">Blue mussel</name>
    <dbReference type="NCBI Taxonomy" id="6550"/>
    <lineage>
        <taxon>Eukaryota</taxon>
        <taxon>Metazoa</taxon>
        <taxon>Spiralia</taxon>
        <taxon>Lophotrochozoa</taxon>
        <taxon>Mollusca</taxon>
        <taxon>Bivalvia</taxon>
        <taxon>Autobranchia</taxon>
        <taxon>Pteriomorphia</taxon>
        <taxon>Mytilida</taxon>
        <taxon>Mytiloidea</taxon>
        <taxon>Mytilidae</taxon>
        <taxon>Mytilinae</taxon>
        <taxon>Mytilus</taxon>
    </lineage>
</organism>
<feature type="coiled-coil region" evidence="2">
    <location>
        <begin position="156"/>
        <end position="249"/>
    </location>
</feature>
<evidence type="ECO:0000259" key="3">
    <source>
        <dbReference type="PROSITE" id="PS50119"/>
    </source>
</evidence>
<dbReference type="AlphaFoldDB" id="A0A8S3TB40"/>
<sequence length="571" mass="65465">MATETNCVCDVCHVRNIRSTVREYCPQCDQNLCGDCSEHHRIAKASKAHETIPFEQYKTSHSFIQNIKHRCDKHEYPFEFHCQLHNSLACKRCIVMEHRTCDDVVLLEDVLRRFKSLTASERLEKSLLDVKSVIASAISKSKDNLKMLPTNENDVVERIKDMRKNINDHFDKLEQDLILKASQSKVKEKRCISRILRDLETENKQVNEISQNIEVLKECASDRQSFIGTRNLEQSLQQIKIQLQSMYEKGDFHDVKICCEFDDSFVNKEEAIGSIGNVLPRKVNVGFTLKKIVDKAGQTMDIFKIDGVIVEQLERIRVYGTEITACMMIKENITLFLNRDMDRHSKVLKFISGNFEGDINLFPASVFDIAYLDEKRVLVTTGDSSKSMKVFDMDQPRAARRHLKMNDSCYGITSNKQVFIFCTDNCIKVLDYDTLSVSNFPAEFEEDEDLQETYLTANESNLFLSNYHRDTVTCYDFSGKVVWTFSDKAILNNPRGIALDDQSNIYVAGSMSNNIVTMTSDGKRARELLGLADGLDHPHAIYFDKDDDILLVCNLRGTAFKFLITVKPTQE</sequence>
<keyword evidence="1" id="KW-0862">Zinc</keyword>
<comment type="caution">
    <text evidence="4">The sequence shown here is derived from an EMBL/GenBank/DDBJ whole genome shotgun (WGS) entry which is preliminary data.</text>
</comment>
<evidence type="ECO:0000313" key="5">
    <source>
        <dbReference type="Proteomes" id="UP000683360"/>
    </source>
</evidence>
<dbReference type="GO" id="GO:0008270">
    <property type="term" value="F:zinc ion binding"/>
    <property type="evidence" value="ECO:0007669"/>
    <property type="project" value="UniProtKB-KW"/>
</dbReference>
<dbReference type="PROSITE" id="PS50119">
    <property type="entry name" value="ZF_BBOX"/>
    <property type="match status" value="1"/>
</dbReference>
<dbReference type="InterPro" id="IPR011042">
    <property type="entry name" value="6-blade_b-propeller_TolB-like"/>
</dbReference>
<dbReference type="SUPFAM" id="SSF101898">
    <property type="entry name" value="NHL repeat"/>
    <property type="match status" value="1"/>
</dbReference>
<evidence type="ECO:0000256" key="2">
    <source>
        <dbReference type="SAM" id="Coils"/>
    </source>
</evidence>
<dbReference type="Proteomes" id="UP000683360">
    <property type="component" value="Unassembled WGS sequence"/>
</dbReference>
<evidence type="ECO:0000256" key="1">
    <source>
        <dbReference type="PROSITE-ProRule" id="PRU00024"/>
    </source>
</evidence>